<dbReference type="NCBIfam" id="TIGR02995">
    <property type="entry name" value="ectoine_ehuB"/>
    <property type="match status" value="1"/>
</dbReference>
<evidence type="ECO:0000313" key="4">
    <source>
        <dbReference type="EMBL" id="TLS50198.1"/>
    </source>
</evidence>
<feature type="signal peptide" evidence="2">
    <location>
        <begin position="1"/>
        <end position="23"/>
    </location>
</feature>
<evidence type="ECO:0000259" key="3">
    <source>
        <dbReference type="SMART" id="SM00062"/>
    </source>
</evidence>
<comment type="caution">
    <text evidence="4">The sequence shown here is derived from an EMBL/GenBank/DDBJ whole genome shotgun (WGS) entry which is preliminary data.</text>
</comment>
<feature type="domain" description="Solute-binding protein family 3/N-terminal" evidence="3">
    <location>
        <begin position="45"/>
        <end position="279"/>
    </location>
</feature>
<dbReference type="PANTHER" id="PTHR35936">
    <property type="entry name" value="MEMBRANE-BOUND LYTIC MUREIN TRANSGLYCOSYLASE F"/>
    <property type="match status" value="1"/>
</dbReference>
<feature type="chain" id="PRO_5038446499" evidence="2">
    <location>
        <begin position="24"/>
        <end position="294"/>
    </location>
</feature>
<dbReference type="Gene3D" id="3.40.190.10">
    <property type="entry name" value="Periplasmic binding protein-like II"/>
    <property type="match status" value="2"/>
</dbReference>
<evidence type="ECO:0000256" key="1">
    <source>
        <dbReference type="ARBA" id="ARBA00022729"/>
    </source>
</evidence>
<dbReference type="PANTHER" id="PTHR35936:SF17">
    <property type="entry name" value="ARGININE-BINDING EXTRACELLULAR PROTEIN ARTP"/>
    <property type="match status" value="1"/>
</dbReference>
<keyword evidence="5" id="KW-1185">Reference proteome</keyword>
<gene>
    <name evidence="4" type="primary">ehuB</name>
    <name evidence="4" type="ORF">FE782_21255</name>
</gene>
<dbReference type="InterPro" id="IPR001638">
    <property type="entry name" value="Solute-binding_3/MltF_N"/>
</dbReference>
<dbReference type="OrthoDB" id="115856at2"/>
<dbReference type="GO" id="GO:0051470">
    <property type="term" value="P:ectoine transmembrane transport"/>
    <property type="evidence" value="ECO:0007669"/>
    <property type="project" value="InterPro"/>
</dbReference>
<sequence>MLVGKGKKWIGLLLSAALITVTAACSQTTGAGETSTLERAKAEGKIVIGFANENPYAYETADGTLTGEAVEVAKAVFAELGIDEVEGKLVDFGSLISGLQAQQFDAITAGMFVNPDRCAQVAFADPEYRVGEALGVKPGNPKNLRSYEDIAADKSAKVGVMVGAIEIEYLKTAGVADDQIEILNDQPAVVAALNAGTIDAVTMTGPSLQAFIDSGQATELERVADFKQPVVDGEEVWGYGATAFRLGDEAFAEAFNAELKKLKDSGRLLEIIGEFGFTEAELPGEMTAAQLCGE</sequence>
<proteinExistence type="predicted"/>
<dbReference type="CDD" id="cd01002">
    <property type="entry name" value="PBP2_Ehub_like"/>
    <property type="match status" value="1"/>
</dbReference>
<dbReference type="InterPro" id="IPR014337">
    <property type="entry name" value="Ectoine_EhuB"/>
</dbReference>
<dbReference type="Proteomes" id="UP000309676">
    <property type="component" value="Unassembled WGS sequence"/>
</dbReference>
<dbReference type="SMART" id="SM00062">
    <property type="entry name" value="PBPb"/>
    <property type="match status" value="1"/>
</dbReference>
<keyword evidence="1 2" id="KW-0732">Signal</keyword>
<dbReference type="PROSITE" id="PS51257">
    <property type="entry name" value="PROKAR_LIPOPROTEIN"/>
    <property type="match status" value="1"/>
</dbReference>
<organism evidence="4 5">
    <name type="scientific">Paenibacillus antri</name>
    <dbReference type="NCBI Taxonomy" id="2582848"/>
    <lineage>
        <taxon>Bacteria</taxon>
        <taxon>Bacillati</taxon>
        <taxon>Bacillota</taxon>
        <taxon>Bacilli</taxon>
        <taxon>Bacillales</taxon>
        <taxon>Paenibacillaceae</taxon>
        <taxon>Paenibacillus</taxon>
    </lineage>
</organism>
<dbReference type="EMBL" id="VCIW01000016">
    <property type="protein sequence ID" value="TLS50198.1"/>
    <property type="molecule type" value="Genomic_DNA"/>
</dbReference>
<evidence type="ECO:0000256" key="2">
    <source>
        <dbReference type="SAM" id="SignalP"/>
    </source>
</evidence>
<evidence type="ECO:0000313" key="5">
    <source>
        <dbReference type="Proteomes" id="UP000309676"/>
    </source>
</evidence>
<dbReference type="SUPFAM" id="SSF53850">
    <property type="entry name" value="Periplasmic binding protein-like II"/>
    <property type="match status" value="1"/>
</dbReference>
<name>A0A5R9G9Z3_9BACL</name>
<dbReference type="GO" id="GO:0033294">
    <property type="term" value="F:ectoine binding"/>
    <property type="evidence" value="ECO:0007669"/>
    <property type="project" value="InterPro"/>
</dbReference>
<reference evidence="4 5" key="1">
    <citation type="submission" date="2019-05" db="EMBL/GenBank/DDBJ databases">
        <authorList>
            <person name="Narsing Rao M.P."/>
            <person name="Li W.J."/>
        </authorList>
    </citation>
    <scope>NUCLEOTIDE SEQUENCE [LARGE SCALE GENOMIC DNA]</scope>
    <source>
        <strain evidence="4 5">SYSU_K30003</strain>
    </source>
</reference>
<protein>
    <submittedName>
        <fullName evidence="4">Ectoine/hydroxyectoine ABC transporter substrate-binding protein EhuB</fullName>
    </submittedName>
</protein>
<dbReference type="AlphaFoldDB" id="A0A5R9G9Z3"/>
<accession>A0A5R9G9Z3</accession>
<dbReference type="Pfam" id="PF00497">
    <property type="entry name" value="SBP_bac_3"/>
    <property type="match status" value="1"/>
</dbReference>